<dbReference type="Gene3D" id="3.20.20.60">
    <property type="entry name" value="Phosphoenolpyruvate-binding domains"/>
    <property type="match status" value="1"/>
</dbReference>
<dbReference type="GO" id="GO:0016832">
    <property type="term" value="F:aldehyde-lyase activity"/>
    <property type="evidence" value="ECO:0007669"/>
    <property type="project" value="TreeGrafter"/>
</dbReference>
<evidence type="ECO:0000256" key="2">
    <source>
        <dbReference type="ARBA" id="ARBA00022723"/>
    </source>
</evidence>
<evidence type="ECO:0000313" key="5">
    <source>
        <dbReference type="EMBL" id="MCC2125504.1"/>
    </source>
</evidence>
<keyword evidence="3" id="KW-0456">Lyase</keyword>
<dbReference type="PANTHER" id="PTHR30502">
    <property type="entry name" value="2-KETO-3-DEOXY-L-RHAMNONATE ALDOLASE"/>
    <property type="match status" value="1"/>
</dbReference>
<comment type="similarity">
    <text evidence="1">Belongs to the HpcH/HpaI aldolase family.</text>
</comment>
<dbReference type="InterPro" id="IPR015813">
    <property type="entry name" value="Pyrv/PenolPyrv_kinase-like_dom"/>
</dbReference>
<evidence type="ECO:0000259" key="4">
    <source>
        <dbReference type="Pfam" id="PF03328"/>
    </source>
</evidence>
<evidence type="ECO:0000256" key="1">
    <source>
        <dbReference type="ARBA" id="ARBA00005568"/>
    </source>
</evidence>
<evidence type="ECO:0000313" key="6">
    <source>
        <dbReference type="Proteomes" id="UP001198220"/>
    </source>
</evidence>
<reference evidence="5 6" key="1">
    <citation type="submission" date="2021-10" db="EMBL/GenBank/DDBJ databases">
        <title>Anaerobic single-cell dispensing facilitates the cultivation of human gut bacteria.</title>
        <authorList>
            <person name="Afrizal A."/>
        </authorList>
    </citation>
    <scope>NUCLEOTIDE SEQUENCE [LARGE SCALE GENOMIC DNA]</scope>
    <source>
        <strain evidence="5 6">CLA-AA-H276</strain>
    </source>
</reference>
<dbReference type="SUPFAM" id="SSF51621">
    <property type="entry name" value="Phosphoenolpyruvate/pyruvate domain"/>
    <property type="match status" value="1"/>
</dbReference>
<evidence type="ECO:0000256" key="3">
    <source>
        <dbReference type="ARBA" id="ARBA00023239"/>
    </source>
</evidence>
<dbReference type="GO" id="GO:0005737">
    <property type="term" value="C:cytoplasm"/>
    <property type="evidence" value="ECO:0007669"/>
    <property type="project" value="TreeGrafter"/>
</dbReference>
<dbReference type="Proteomes" id="UP001198220">
    <property type="component" value="Unassembled WGS sequence"/>
</dbReference>
<dbReference type="EMBL" id="JAJEPS010000003">
    <property type="protein sequence ID" value="MCC2125504.1"/>
    <property type="molecule type" value="Genomic_DNA"/>
</dbReference>
<dbReference type="InterPro" id="IPR005000">
    <property type="entry name" value="Aldolase/citrate-lyase_domain"/>
</dbReference>
<keyword evidence="2" id="KW-0479">Metal-binding</keyword>
<proteinExistence type="inferred from homology"/>
<dbReference type="AlphaFoldDB" id="A0AAE3A6N6"/>
<protein>
    <submittedName>
        <fullName evidence="5">2,4-dihydroxyhept-2-ene-1,7-dioic acid aldolase</fullName>
    </submittedName>
</protein>
<organism evidence="5 6">
    <name type="scientific">Hominiventricola filiformis</name>
    <dbReference type="NCBI Taxonomy" id="2885352"/>
    <lineage>
        <taxon>Bacteria</taxon>
        <taxon>Bacillati</taxon>
        <taxon>Bacillota</taxon>
        <taxon>Clostridia</taxon>
        <taxon>Lachnospirales</taxon>
        <taxon>Lachnospiraceae</taxon>
        <taxon>Hominiventricola</taxon>
    </lineage>
</organism>
<feature type="domain" description="HpcH/HpaI aldolase/citrate lyase" evidence="4">
    <location>
        <begin position="63"/>
        <end position="216"/>
    </location>
</feature>
<keyword evidence="6" id="KW-1185">Reference proteome</keyword>
<dbReference type="InterPro" id="IPR040442">
    <property type="entry name" value="Pyrv_kinase-like_dom_sf"/>
</dbReference>
<comment type="caution">
    <text evidence="5">The sequence shown here is derived from an EMBL/GenBank/DDBJ whole genome shotgun (WGS) entry which is preliminary data.</text>
</comment>
<gene>
    <name evidence="5" type="ORF">LKD36_04845</name>
</gene>
<name>A0AAE3A6N6_9FIRM</name>
<accession>A0AAE3A6N6</accession>
<sequence>MVTMENKIRKLINEGTPMVNTRIWSPWGTTAESAAASGSFDYLEFLAEYVPYDMRELENLVRACENQGVGSMLKVDFQNRAYMAQKAMAMGFQAILFTDHQNAEQVKETIYLTTPETPKYNGRFGYPNGRWLGYNPEPSQMEYVEMNASVVKAFMIEKKSAVDDIENICKVQGVDMIQFGPSDYCMSIGCNSAEHKEEWKAAEKHCIEVALANGVRPRVELYNPEDAEYYKELGVKDFCIGDEFDILKDYWSNVGGKMKSMVK</sequence>
<dbReference type="PANTHER" id="PTHR30502:SF0">
    <property type="entry name" value="PHOSPHOENOLPYRUVATE CARBOXYLASE FAMILY PROTEIN"/>
    <property type="match status" value="1"/>
</dbReference>
<dbReference type="InterPro" id="IPR050251">
    <property type="entry name" value="HpcH-HpaI_aldolase"/>
</dbReference>
<dbReference type="Pfam" id="PF03328">
    <property type="entry name" value="HpcH_HpaI"/>
    <property type="match status" value="1"/>
</dbReference>
<dbReference type="RefSeq" id="WP_118769305.1">
    <property type="nucleotide sequence ID" value="NZ_JAJEPS010000003.1"/>
</dbReference>
<dbReference type="GO" id="GO:0046872">
    <property type="term" value="F:metal ion binding"/>
    <property type="evidence" value="ECO:0007669"/>
    <property type="project" value="UniProtKB-KW"/>
</dbReference>